<evidence type="ECO:0000256" key="1">
    <source>
        <dbReference type="ARBA" id="ARBA00006576"/>
    </source>
</evidence>
<name>B8J075_DESDA</name>
<dbReference type="EMBL" id="CP001358">
    <property type="protein sequence ID" value="ACL49152.1"/>
    <property type="molecule type" value="Genomic_DNA"/>
</dbReference>
<dbReference type="SUPFAM" id="SSF53927">
    <property type="entry name" value="Cytidine deaminase-like"/>
    <property type="match status" value="1"/>
</dbReference>
<sequence length="155" mass="17112">MESRRFMERAIELSKQSMAAGGGPFGAVIVRDGKIIGEGTNNVTPHNDPTAHAEVEAIRNACRALETFDLSGSAIFTSCEPCPMCLSAIWWARIGKIYFSNTKEDAADAGFDDAAIYCEISKKLNERTLPIEQLYCKTSSEVFRQWQSCEGKTAY</sequence>
<dbReference type="KEGG" id="dds:Ddes_1249"/>
<dbReference type="PANTHER" id="PTHR11079:SF161">
    <property type="entry name" value="CMP_DCMP-TYPE DEAMINASE DOMAIN-CONTAINING PROTEIN"/>
    <property type="match status" value="1"/>
</dbReference>
<dbReference type="STRING" id="525146.Ddes_1249"/>
<feature type="domain" description="CMP/dCMP-type deaminase" evidence="5">
    <location>
        <begin position="1"/>
        <end position="131"/>
    </location>
</feature>
<evidence type="ECO:0000313" key="6">
    <source>
        <dbReference type="EMBL" id="ACL49152.1"/>
    </source>
</evidence>
<reference evidence="6" key="1">
    <citation type="submission" date="2009-01" db="EMBL/GenBank/DDBJ databases">
        <title>Complete sequence of Desulfovibrio desulfuricans subsp. desulfuricans str. ATCC 27774.</title>
        <authorList>
            <consortium name="US DOE Joint Genome Institute"/>
            <person name="Lucas S."/>
            <person name="Copeland A."/>
            <person name="Lapidus A."/>
            <person name="Glavina del Rio T."/>
            <person name="Tice H."/>
            <person name="Bruce D."/>
            <person name="Goodwin L."/>
            <person name="Pitluck S."/>
            <person name="Sims D."/>
            <person name="Lu M."/>
            <person name="Kiss H."/>
            <person name="Meineke L."/>
            <person name="Brettin T."/>
            <person name="Detter J.C."/>
            <person name="Han C."/>
            <person name="Larimer F."/>
            <person name="Land M."/>
            <person name="Hauser L."/>
            <person name="Kyrpides N."/>
            <person name="Ovchinnikova G."/>
            <person name="Hazen T.C."/>
        </authorList>
    </citation>
    <scope>NUCLEOTIDE SEQUENCE [LARGE SCALE GENOMIC DNA]</scope>
    <source>
        <strain evidence="6">ATCC 27774</strain>
    </source>
</reference>
<keyword evidence="2" id="KW-0479">Metal-binding</keyword>
<dbReference type="InterPro" id="IPR002125">
    <property type="entry name" value="CMP_dCMP_dom"/>
</dbReference>
<accession>B8J075</accession>
<dbReference type="Gene3D" id="3.40.140.10">
    <property type="entry name" value="Cytidine Deaminase, domain 2"/>
    <property type="match status" value="1"/>
</dbReference>
<dbReference type="Pfam" id="PF00383">
    <property type="entry name" value="dCMP_cyt_deam_1"/>
    <property type="match status" value="1"/>
</dbReference>
<protein>
    <submittedName>
        <fullName evidence="6">CMP/dCMP deaminase zinc-binding</fullName>
    </submittedName>
</protein>
<dbReference type="GO" id="GO:0006152">
    <property type="term" value="P:purine nucleoside catabolic process"/>
    <property type="evidence" value="ECO:0007669"/>
    <property type="project" value="TreeGrafter"/>
</dbReference>
<organism evidence="6">
    <name type="scientific">Desulfovibrio desulfuricans (strain ATCC 27774 / DSM 6949 / MB)</name>
    <dbReference type="NCBI Taxonomy" id="525146"/>
    <lineage>
        <taxon>Bacteria</taxon>
        <taxon>Pseudomonadati</taxon>
        <taxon>Thermodesulfobacteriota</taxon>
        <taxon>Desulfovibrionia</taxon>
        <taxon>Desulfovibrionales</taxon>
        <taxon>Desulfovibrionaceae</taxon>
        <taxon>Desulfovibrio</taxon>
    </lineage>
</organism>
<dbReference type="InterPro" id="IPR016192">
    <property type="entry name" value="APOBEC/CMP_deaminase_Zn-bd"/>
</dbReference>
<dbReference type="FunFam" id="3.40.140.10:FF:000011">
    <property type="entry name" value="tRNA-specific adenosine deaminase"/>
    <property type="match status" value="1"/>
</dbReference>
<comment type="similarity">
    <text evidence="1">Belongs to the cytidine and deoxycytidylate deaminase family.</text>
</comment>
<dbReference type="AlphaFoldDB" id="B8J075"/>
<dbReference type="PANTHER" id="PTHR11079">
    <property type="entry name" value="CYTOSINE DEAMINASE FAMILY MEMBER"/>
    <property type="match status" value="1"/>
</dbReference>
<evidence type="ECO:0000256" key="4">
    <source>
        <dbReference type="ARBA" id="ARBA00022833"/>
    </source>
</evidence>
<proteinExistence type="inferred from homology"/>
<dbReference type="eggNOG" id="COG0590">
    <property type="taxonomic scope" value="Bacteria"/>
</dbReference>
<dbReference type="GO" id="GO:0008270">
    <property type="term" value="F:zinc ion binding"/>
    <property type="evidence" value="ECO:0007669"/>
    <property type="project" value="InterPro"/>
</dbReference>
<dbReference type="CDD" id="cd01285">
    <property type="entry name" value="nucleoside_deaminase"/>
    <property type="match status" value="1"/>
</dbReference>
<dbReference type="GO" id="GO:0047974">
    <property type="term" value="F:guanosine deaminase activity"/>
    <property type="evidence" value="ECO:0007669"/>
    <property type="project" value="TreeGrafter"/>
</dbReference>
<keyword evidence="4" id="KW-0862">Zinc</keyword>
<dbReference type="PROSITE" id="PS51747">
    <property type="entry name" value="CYT_DCMP_DEAMINASES_2"/>
    <property type="match status" value="1"/>
</dbReference>
<evidence type="ECO:0000256" key="3">
    <source>
        <dbReference type="ARBA" id="ARBA00022801"/>
    </source>
</evidence>
<evidence type="ECO:0000256" key="2">
    <source>
        <dbReference type="ARBA" id="ARBA00022723"/>
    </source>
</evidence>
<dbReference type="InterPro" id="IPR016193">
    <property type="entry name" value="Cytidine_deaminase-like"/>
</dbReference>
<gene>
    <name evidence="6" type="ordered locus">Ddes_1249</name>
</gene>
<evidence type="ECO:0000259" key="5">
    <source>
        <dbReference type="PROSITE" id="PS51747"/>
    </source>
</evidence>
<dbReference type="HOGENOM" id="CLU_025810_5_2_7"/>
<keyword evidence="3" id="KW-0378">Hydrolase</keyword>
<dbReference type="PROSITE" id="PS00903">
    <property type="entry name" value="CYT_DCMP_DEAMINASES_1"/>
    <property type="match status" value="1"/>
</dbReference>